<proteinExistence type="predicted"/>
<sequence length="222" mass="25039">MSHPWFRLPSMKRRHSPEDNPSSQTRKRPRVTLERGFSHMSLNNPPTDVSQLPSSSSSSWSSPPLSVMEIEETAADSQPLFVTRPDFIEEPISPPQSFTNTTDVKMKGTSWYEPEPDRIIITDLDSSDDEDPYEDQPLSISPALLQRIRERDLLQTYVPPEHSQALVLFRPLTIPPPSEEIIEDTSPSPSPPGALPEIQLDKQSIPTIAQVETDEDKMDVEL</sequence>
<feature type="compositionally biased region" description="Low complexity" evidence="1">
    <location>
        <begin position="50"/>
        <end position="66"/>
    </location>
</feature>
<accession>A0A9P7RW28</accession>
<evidence type="ECO:0000313" key="2">
    <source>
        <dbReference type="EMBL" id="KAG7090824.1"/>
    </source>
</evidence>
<dbReference type="GeneID" id="66078982"/>
<protein>
    <submittedName>
        <fullName evidence="2">Uncharacterized protein</fullName>
    </submittedName>
</protein>
<keyword evidence="3" id="KW-1185">Reference proteome</keyword>
<name>A0A9P7RW28_9AGAR</name>
<dbReference type="EMBL" id="CM032186">
    <property type="protein sequence ID" value="KAG7090824.1"/>
    <property type="molecule type" value="Genomic_DNA"/>
</dbReference>
<evidence type="ECO:0000256" key="1">
    <source>
        <dbReference type="SAM" id="MobiDB-lite"/>
    </source>
</evidence>
<dbReference type="OrthoDB" id="1097733at2759"/>
<organism evidence="2 3">
    <name type="scientific">Marasmius oreades</name>
    <name type="common">fairy-ring Marasmius</name>
    <dbReference type="NCBI Taxonomy" id="181124"/>
    <lineage>
        <taxon>Eukaryota</taxon>
        <taxon>Fungi</taxon>
        <taxon>Dikarya</taxon>
        <taxon>Basidiomycota</taxon>
        <taxon>Agaricomycotina</taxon>
        <taxon>Agaricomycetes</taxon>
        <taxon>Agaricomycetidae</taxon>
        <taxon>Agaricales</taxon>
        <taxon>Marasmiineae</taxon>
        <taxon>Marasmiaceae</taxon>
        <taxon>Marasmius</taxon>
    </lineage>
</organism>
<feature type="compositionally biased region" description="Polar residues" evidence="1">
    <location>
        <begin position="40"/>
        <end position="49"/>
    </location>
</feature>
<comment type="caution">
    <text evidence="2">The sequence shown here is derived from an EMBL/GenBank/DDBJ whole genome shotgun (WGS) entry which is preliminary data.</text>
</comment>
<dbReference type="AlphaFoldDB" id="A0A9P7RW28"/>
<dbReference type="RefSeq" id="XP_043007294.1">
    <property type="nucleotide sequence ID" value="XM_043154835.1"/>
</dbReference>
<dbReference type="Proteomes" id="UP001049176">
    <property type="component" value="Chromosome 6"/>
</dbReference>
<reference evidence="2" key="1">
    <citation type="journal article" date="2021" name="Genome Biol. Evol.">
        <title>The assembled and annotated genome of the fairy-ring fungus Marasmius oreades.</title>
        <authorList>
            <person name="Hiltunen M."/>
            <person name="Ament-Velasquez S.L."/>
            <person name="Johannesson H."/>
        </authorList>
    </citation>
    <scope>NUCLEOTIDE SEQUENCE</scope>
    <source>
        <strain evidence="2">03SP1</strain>
    </source>
</reference>
<gene>
    <name evidence="2" type="ORF">E1B28_009906</name>
</gene>
<feature type="region of interest" description="Disordered" evidence="1">
    <location>
        <begin position="177"/>
        <end position="203"/>
    </location>
</feature>
<feature type="region of interest" description="Disordered" evidence="1">
    <location>
        <begin position="1"/>
        <end position="73"/>
    </location>
</feature>
<evidence type="ECO:0000313" key="3">
    <source>
        <dbReference type="Proteomes" id="UP001049176"/>
    </source>
</evidence>